<feature type="domain" description="Cyclic nucleotide-binding" evidence="1">
    <location>
        <begin position="12"/>
        <end position="116"/>
    </location>
</feature>
<keyword evidence="3" id="KW-1185">Reference proteome</keyword>
<evidence type="ECO:0000259" key="1">
    <source>
        <dbReference type="PROSITE" id="PS50042"/>
    </source>
</evidence>
<dbReference type="OrthoDB" id="9152304at2"/>
<evidence type="ECO:0000313" key="2">
    <source>
        <dbReference type="EMBL" id="SEL58801.1"/>
    </source>
</evidence>
<dbReference type="STRING" id="573321.SAMN04488505_102618"/>
<dbReference type="AlphaFoldDB" id="A0A1H7REZ0"/>
<reference evidence="2 3" key="1">
    <citation type="submission" date="2016-10" db="EMBL/GenBank/DDBJ databases">
        <authorList>
            <person name="de Groot N.N."/>
        </authorList>
    </citation>
    <scope>NUCLEOTIDE SEQUENCE [LARGE SCALE GENOMIC DNA]</scope>
    <source>
        <strain evidence="2 3">DSM 21039</strain>
    </source>
</reference>
<proteinExistence type="predicted"/>
<protein>
    <submittedName>
        <fullName evidence="2">Cyclic nucleotide-binding protein</fullName>
    </submittedName>
</protein>
<dbReference type="SUPFAM" id="SSF51206">
    <property type="entry name" value="cAMP-binding domain-like"/>
    <property type="match status" value="1"/>
</dbReference>
<dbReference type="PROSITE" id="PS50042">
    <property type="entry name" value="CNMP_BINDING_3"/>
    <property type="match status" value="1"/>
</dbReference>
<dbReference type="Proteomes" id="UP000198984">
    <property type="component" value="Unassembled WGS sequence"/>
</dbReference>
<gene>
    <name evidence="2" type="ORF">SAMN04488505_102618</name>
</gene>
<sequence length="192" mass="22378">MITDIFFRKIRTYAALTEAAEAAWTALLRENKYARGENFIREGQVPNRLAFVVTGLFSQYYTSDDGSMVIKYFFPEQRIAGSMSAMLKAEPGAFTITALEDTTVLEYDFAAFKQLVAQYPDIAAFYIRYMEQHWIVEKEPYEISLRHDTAKKRYEELLHKYPQLIKRLKKHQIASYLGITPTQLSRIFFANK</sequence>
<evidence type="ECO:0000313" key="3">
    <source>
        <dbReference type="Proteomes" id="UP000198984"/>
    </source>
</evidence>
<dbReference type="EMBL" id="FOBB01000002">
    <property type="protein sequence ID" value="SEL58801.1"/>
    <property type="molecule type" value="Genomic_DNA"/>
</dbReference>
<dbReference type="Gene3D" id="2.60.120.10">
    <property type="entry name" value="Jelly Rolls"/>
    <property type="match status" value="1"/>
</dbReference>
<dbReference type="SMART" id="SM00100">
    <property type="entry name" value="cNMP"/>
    <property type="match status" value="1"/>
</dbReference>
<dbReference type="CDD" id="cd00038">
    <property type="entry name" value="CAP_ED"/>
    <property type="match status" value="1"/>
</dbReference>
<dbReference type="InterPro" id="IPR000595">
    <property type="entry name" value="cNMP-bd_dom"/>
</dbReference>
<dbReference type="RefSeq" id="WP_089910213.1">
    <property type="nucleotide sequence ID" value="NZ_FOBB01000002.1"/>
</dbReference>
<accession>A0A1H7REZ0</accession>
<dbReference type="Pfam" id="PF00027">
    <property type="entry name" value="cNMP_binding"/>
    <property type="match status" value="1"/>
</dbReference>
<name>A0A1H7REZ0_9BACT</name>
<dbReference type="InterPro" id="IPR018490">
    <property type="entry name" value="cNMP-bd_dom_sf"/>
</dbReference>
<dbReference type="InterPro" id="IPR014710">
    <property type="entry name" value="RmlC-like_jellyroll"/>
</dbReference>
<organism evidence="2 3">
    <name type="scientific">Chitinophaga rupis</name>
    <dbReference type="NCBI Taxonomy" id="573321"/>
    <lineage>
        <taxon>Bacteria</taxon>
        <taxon>Pseudomonadati</taxon>
        <taxon>Bacteroidota</taxon>
        <taxon>Chitinophagia</taxon>
        <taxon>Chitinophagales</taxon>
        <taxon>Chitinophagaceae</taxon>
        <taxon>Chitinophaga</taxon>
    </lineage>
</organism>